<evidence type="ECO:0008006" key="3">
    <source>
        <dbReference type="Google" id="ProtNLM"/>
    </source>
</evidence>
<proteinExistence type="predicted"/>
<keyword evidence="2" id="KW-1185">Reference proteome</keyword>
<organism evidence="1 2">
    <name type="scientific">Penicillium chrysogenum</name>
    <name type="common">Penicillium notatum</name>
    <dbReference type="NCBI Taxonomy" id="5076"/>
    <lineage>
        <taxon>Eukaryota</taxon>
        <taxon>Fungi</taxon>
        <taxon>Dikarya</taxon>
        <taxon>Ascomycota</taxon>
        <taxon>Pezizomycotina</taxon>
        <taxon>Eurotiomycetes</taxon>
        <taxon>Eurotiomycetidae</taxon>
        <taxon>Eurotiales</taxon>
        <taxon>Aspergillaceae</taxon>
        <taxon>Penicillium</taxon>
        <taxon>Penicillium chrysogenum species complex</taxon>
    </lineage>
</organism>
<dbReference type="EMBL" id="JAPVEB010000010">
    <property type="protein sequence ID" value="KAJ5254727.1"/>
    <property type="molecule type" value="Genomic_DNA"/>
</dbReference>
<gene>
    <name evidence="1" type="ORF">N7505_009878</name>
</gene>
<protein>
    <recommendedName>
        <fullName evidence="3">HNH nuclease domain-containing protein</fullName>
    </recommendedName>
</protein>
<name>A0ABQ8W2L9_PENCH</name>
<evidence type="ECO:0000313" key="1">
    <source>
        <dbReference type="EMBL" id="KAJ5254727.1"/>
    </source>
</evidence>
<reference evidence="1 2" key="1">
    <citation type="journal article" date="2023" name="IMA Fungus">
        <title>Comparative genomic study of the Penicillium genus elucidates a diverse pangenome and 15 lateral gene transfer events.</title>
        <authorList>
            <person name="Petersen C."/>
            <person name="Sorensen T."/>
            <person name="Nielsen M.R."/>
            <person name="Sondergaard T.E."/>
            <person name="Sorensen J.L."/>
            <person name="Fitzpatrick D.A."/>
            <person name="Frisvad J.C."/>
            <person name="Nielsen K.L."/>
        </authorList>
    </citation>
    <scope>NUCLEOTIDE SEQUENCE [LARGE SCALE GENOMIC DNA]</scope>
    <source>
        <strain evidence="1 2">IBT 3361</strain>
    </source>
</reference>
<comment type="caution">
    <text evidence="1">The sequence shown here is derived from an EMBL/GenBank/DDBJ whole genome shotgun (WGS) entry which is preliminary data.</text>
</comment>
<dbReference type="Proteomes" id="UP001220256">
    <property type="component" value="Unassembled WGS sequence"/>
</dbReference>
<accession>A0ABQ8W2L9</accession>
<sequence>MSSSTSDGNDPVLVGLGDVRGYNVDHILPLPPTDIVEIRNWLQPTAYDLERSEYSTHHLAYLAGTGKRLTTTKPINNGTKGTKMACCGSKVFQDPASLP</sequence>
<evidence type="ECO:0000313" key="2">
    <source>
        <dbReference type="Proteomes" id="UP001220256"/>
    </source>
</evidence>